<dbReference type="InterPro" id="IPR029044">
    <property type="entry name" value="Nucleotide-diphossugar_trans"/>
</dbReference>
<organism evidence="2 3">
    <name type="scientific">Desulfobacca acetoxidans (strain ATCC 700848 / DSM 11109 / ASRB2)</name>
    <dbReference type="NCBI Taxonomy" id="880072"/>
    <lineage>
        <taxon>Bacteria</taxon>
        <taxon>Pseudomonadati</taxon>
        <taxon>Thermodesulfobacteriota</taxon>
        <taxon>Desulfobaccia</taxon>
        <taxon>Desulfobaccales</taxon>
        <taxon>Desulfobaccaceae</taxon>
        <taxon>Desulfobacca</taxon>
    </lineage>
</organism>
<dbReference type="Gene3D" id="3.90.550.10">
    <property type="entry name" value="Spore Coat Polysaccharide Biosynthesis Protein SpsA, Chain A"/>
    <property type="match status" value="1"/>
</dbReference>
<dbReference type="PANTHER" id="PTHR43777:SF1">
    <property type="entry name" value="MOLYBDENUM COFACTOR CYTIDYLYLTRANSFERASE"/>
    <property type="match status" value="1"/>
</dbReference>
<sequence>MNFGDGIAALILAGGYSSRLGGFKPLLPLGQSTFLGEAIPRFHTSGVEDIRVVTGHWSTELEPILNKLGVKIVFNPNHDAGMFTSVRAGVRSLEDWITAFFLLTVDIPLVKRIWLTKGLSSPLPSVKNILLAID</sequence>
<feature type="domain" description="MobA-like NTP transferase" evidence="1">
    <location>
        <begin position="9"/>
        <end position="115"/>
    </location>
</feature>
<evidence type="ECO:0000259" key="1">
    <source>
        <dbReference type="Pfam" id="PF12804"/>
    </source>
</evidence>
<accession>F2NH21</accession>
<dbReference type="Pfam" id="PF12804">
    <property type="entry name" value="NTP_transf_3"/>
    <property type="match status" value="1"/>
</dbReference>
<keyword evidence="3" id="KW-1185">Reference proteome</keyword>
<dbReference type="RefSeq" id="WP_013705905.1">
    <property type="nucleotide sequence ID" value="NC_015388.1"/>
</dbReference>
<name>F2NH21_DESAR</name>
<dbReference type="InterPro" id="IPR025877">
    <property type="entry name" value="MobA-like_NTP_Trfase"/>
</dbReference>
<proteinExistence type="predicted"/>
<evidence type="ECO:0000313" key="3">
    <source>
        <dbReference type="Proteomes" id="UP000000483"/>
    </source>
</evidence>
<dbReference type="KEGG" id="dao:Desac_0921"/>
<dbReference type="Proteomes" id="UP000000483">
    <property type="component" value="Chromosome"/>
</dbReference>
<reference evidence="2 3" key="1">
    <citation type="journal article" date="2011" name="Stand. Genomic Sci.">
        <title>Complete genome sequence of the acetate-degrading sulfate reducer Desulfobacca acetoxidans type strain (ASRB2).</title>
        <authorList>
            <person name="Goker M."/>
            <person name="Teshima H."/>
            <person name="Lapidus A."/>
            <person name="Nolan M."/>
            <person name="Lucas S."/>
            <person name="Hammon N."/>
            <person name="Deshpande S."/>
            <person name="Cheng J.F."/>
            <person name="Tapia R."/>
            <person name="Han C."/>
            <person name="Goodwin L."/>
            <person name="Pitluck S."/>
            <person name="Huntemann M."/>
            <person name="Liolios K."/>
            <person name="Ivanova N."/>
            <person name="Pagani I."/>
            <person name="Mavromatis K."/>
            <person name="Ovchinikova G."/>
            <person name="Pati A."/>
            <person name="Chen A."/>
            <person name="Palaniappan K."/>
            <person name="Land M."/>
            <person name="Hauser L."/>
            <person name="Brambilla E.M."/>
            <person name="Rohde M."/>
            <person name="Spring S."/>
            <person name="Detter J.C."/>
            <person name="Woyke T."/>
            <person name="Bristow J."/>
            <person name="Eisen J.A."/>
            <person name="Markowitz V."/>
            <person name="Hugenholtz P."/>
            <person name="Kyrpides N.C."/>
            <person name="Klenk H.P."/>
        </authorList>
    </citation>
    <scope>NUCLEOTIDE SEQUENCE [LARGE SCALE GENOMIC DNA]</scope>
    <source>
        <strain evidence="3">ATCC 700848 / DSM 11109 / ASRB2</strain>
    </source>
</reference>
<dbReference type="SUPFAM" id="SSF53448">
    <property type="entry name" value="Nucleotide-diphospho-sugar transferases"/>
    <property type="match status" value="1"/>
</dbReference>
<protein>
    <recommendedName>
        <fullName evidence="1">MobA-like NTP transferase domain-containing protein</fullName>
    </recommendedName>
</protein>
<dbReference type="GO" id="GO:0016779">
    <property type="term" value="F:nucleotidyltransferase activity"/>
    <property type="evidence" value="ECO:0007669"/>
    <property type="project" value="UniProtKB-ARBA"/>
</dbReference>
<gene>
    <name evidence="2" type="ordered locus">Desac_0921</name>
</gene>
<dbReference type="STRING" id="880072.Desac_0921"/>
<evidence type="ECO:0000313" key="2">
    <source>
        <dbReference type="EMBL" id="AEB08792.1"/>
    </source>
</evidence>
<dbReference type="OrthoDB" id="9779263at2"/>
<dbReference type="EMBL" id="CP002629">
    <property type="protein sequence ID" value="AEB08792.1"/>
    <property type="molecule type" value="Genomic_DNA"/>
</dbReference>
<dbReference type="eggNOG" id="COG2068">
    <property type="taxonomic scope" value="Bacteria"/>
</dbReference>
<dbReference type="PANTHER" id="PTHR43777">
    <property type="entry name" value="MOLYBDENUM COFACTOR CYTIDYLYLTRANSFERASE"/>
    <property type="match status" value="1"/>
</dbReference>
<dbReference type="AlphaFoldDB" id="F2NH21"/>
<reference evidence="3" key="2">
    <citation type="submission" date="2011-03" db="EMBL/GenBank/DDBJ databases">
        <title>The complete genome of Desulfobacca acetoxidans DSM 11109.</title>
        <authorList>
            <consortium name="US DOE Joint Genome Institute (JGI-PGF)"/>
            <person name="Lucas S."/>
            <person name="Copeland A."/>
            <person name="Lapidus A."/>
            <person name="Bruce D."/>
            <person name="Goodwin L."/>
            <person name="Pitluck S."/>
            <person name="Peters L."/>
            <person name="Kyrpides N."/>
            <person name="Mavromatis K."/>
            <person name="Ivanova N."/>
            <person name="Ovchinnikova G."/>
            <person name="Teshima H."/>
            <person name="Detter J.C."/>
            <person name="Han C."/>
            <person name="Land M."/>
            <person name="Hauser L."/>
            <person name="Markowitz V."/>
            <person name="Cheng J.-F."/>
            <person name="Hugenholtz P."/>
            <person name="Woyke T."/>
            <person name="Wu D."/>
            <person name="Spring S."/>
            <person name="Schueler E."/>
            <person name="Brambilla E."/>
            <person name="Klenk H.-P."/>
            <person name="Eisen J.A."/>
        </authorList>
    </citation>
    <scope>NUCLEOTIDE SEQUENCE [LARGE SCALE GENOMIC DNA]</scope>
    <source>
        <strain evidence="3">ATCC 700848 / DSM 11109 / ASRB2</strain>
    </source>
</reference>
<dbReference type="HOGENOM" id="CLU_1892814_0_0_7"/>